<protein>
    <submittedName>
        <fullName evidence="1">B9 domain-containing</fullName>
    </submittedName>
</protein>
<reference evidence="1" key="1">
    <citation type="submission" date="2022-04" db="EMBL/GenBank/DDBJ databases">
        <title>Chromosome-scale genome assembly of Holotrichia oblita Faldermann.</title>
        <authorList>
            <person name="Rongchong L."/>
        </authorList>
    </citation>
    <scope>NUCLEOTIDE SEQUENCE</scope>
    <source>
        <strain evidence="1">81SQS9</strain>
    </source>
</reference>
<proteinExistence type="predicted"/>
<organism evidence="1 2">
    <name type="scientific">Holotrichia oblita</name>
    <name type="common">Chafer beetle</name>
    <dbReference type="NCBI Taxonomy" id="644536"/>
    <lineage>
        <taxon>Eukaryota</taxon>
        <taxon>Metazoa</taxon>
        <taxon>Ecdysozoa</taxon>
        <taxon>Arthropoda</taxon>
        <taxon>Hexapoda</taxon>
        <taxon>Insecta</taxon>
        <taxon>Pterygota</taxon>
        <taxon>Neoptera</taxon>
        <taxon>Endopterygota</taxon>
        <taxon>Coleoptera</taxon>
        <taxon>Polyphaga</taxon>
        <taxon>Scarabaeiformia</taxon>
        <taxon>Scarabaeidae</taxon>
        <taxon>Melolonthinae</taxon>
        <taxon>Holotrichia</taxon>
    </lineage>
</organism>
<dbReference type="Proteomes" id="UP001056778">
    <property type="component" value="Chromosome 8"/>
</dbReference>
<name>A0ACB9SPL5_HOLOL</name>
<evidence type="ECO:0000313" key="2">
    <source>
        <dbReference type="Proteomes" id="UP001056778"/>
    </source>
</evidence>
<dbReference type="EMBL" id="CM043022">
    <property type="protein sequence ID" value="KAI4457077.1"/>
    <property type="molecule type" value="Genomic_DNA"/>
</dbReference>
<gene>
    <name evidence="1" type="ORF">MML48_8g00009721</name>
</gene>
<comment type="caution">
    <text evidence="1">The sequence shown here is derived from an EMBL/GenBank/DDBJ whole genome shotgun (WGS) entry which is preliminary data.</text>
</comment>
<accession>A0ACB9SPL5</accession>
<evidence type="ECO:0000313" key="1">
    <source>
        <dbReference type="EMBL" id="KAI4457077.1"/>
    </source>
</evidence>
<sequence>MTDGAFLLSINGQLEWVDYLAGAGSIWHCKYEFVAGPDWTIISGLEGGVTQIANIVRNGAKIIFNFPIEIVYKSTNPFGWPQIVISVYSGSQIKGYGRAHVPIRPGCHDLHVSLSRPQPSTLLGYVGTFFGYQPELLQPKMLATTAGNYLIRMICQGKVKCSMNVLTQNFTTLGYDAGKTT</sequence>
<keyword evidence="2" id="KW-1185">Reference proteome</keyword>